<proteinExistence type="predicted"/>
<feature type="compositionally biased region" description="Basic and acidic residues" evidence="1">
    <location>
        <begin position="70"/>
        <end position="85"/>
    </location>
</feature>
<feature type="region of interest" description="Disordered" evidence="1">
    <location>
        <begin position="1"/>
        <end position="85"/>
    </location>
</feature>
<dbReference type="eggNOG" id="ENOG502S4XK">
    <property type="taxonomic scope" value="Eukaryota"/>
</dbReference>
<dbReference type="OrthoDB" id="9976953at2759"/>
<reference evidence="3" key="2">
    <citation type="journal article" date="2013" name="Nat. Commun.">
        <title>Genome of the Chinese tree shrew.</title>
        <authorList>
            <person name="Fan Y."/>
            <person name="Huang Z.Y."/>
            <person name="Cao C.C."/>
            <person name="Chen C.S."/>
            <person name="Chen Y.X."/>
            <person name="Fan D.D."/>
            <person name="He J."/>
            <person name="Hou H.L."/>
            <person name="Hu L."/>
            <person name="Hu X.T."/>
            <person name="Jiang X.T."/>
            <person name="Lai R."/>
            <person name="Lang Y.S."/>
            <person name="Liang B."/>
            <person name="Liao S.G."/>
            <person name="Mu D."/>
            <person name="Ma Y.Y."/>
            <person name="Niu Y.Y."/>
            <person name="Sun X.Q."/>
            <person name="Xia J.Q."/>
            <person name="Xiao J."/>
            <person name="Xiong Z.Q."/>
            <person name="Xu L."/>
            <person name="Yang L."/>
            <person name="Zhang Y."/>
            <person name="Zhao W."/>
            <person name="Zhao X.D."/>
            <person name="Zheng Y.T."/>
            <person name="Zhou J.M."/>
            <person name="Zhu Y.B."/>
            <person name="Zhang G.J."/>
            <person name="Wang J."/>
            <person name="Yao Y.G."/>
        </authorList>
    </citation>
    <scope>NUCLEOTIDE SEQUENCE [LARGE SCALE GENOMIC DNA]</scope>
</reference>
<evidence type="ECO:0000313" key="3">
    <source>
        <dbReference type="Proteomes" id="UP000011518"/>
    </source>
</evidence>
<sequence length="270" mass="30488">MAGPSERGFAGPSERSRAPFTDRGPAGSLSPAEPRSWPPGPGSPRGSGGQTTGLERRDRPPQLSGFGNEKWNEKRMTHLQRRETRPGRYQLDADLDARIAQVFDKDLRALQSFCTGKVNLLHRRVQSQEGQSCRHQKQSKRPAAGTSESEPLNCTIPAELFNRIYFKNMRTAPEQMRSAKQHVPSQCPSCNKKRAELAQSTFLRQKKTFLESLLLQEKIDEHLHTTDFLTRIGEAHQGLPRLSDDPQIIWKRLNERSQIGYSGFERSNTG</sequence>
<keyword evidence="3" id="KW-1185">Reference proteome</keyword>
<dbReference type="AlphaFoldDB" id="L9L0K0"/>
<protein>
    <submittedName>
        <fullName evidence="2">Uncharacterized protein</fullName>
    </submittedName>
</protein>
<reference evidence="3" key="1">
    <citation type="submission" date="2012-07" db="EMBL/GenBank/DDBJ databases">
        <title>Genome of the Chinese tree shrew, a rising model animal genetically related to primates.</title>
        <authorList>
            <person name="Zhang G."/>
            <person name="Fan Y."/>
            <person name="Yao Y."/>
            <person name="Huang Z."/>
        </authorList>
    </citation>
    <scope>NUCLEOTIDE SEQUENCE [LARGE SCALE GENOMIC DNA]</scope>
</reference>
<dbReference type="PANTHER" id="PTHR35256">
    <property type="entry name" value="CHROMOSOME 8 OPEN READING FRAME 48"/>
    <property type="match status" value="1"/>
</dbReference>
<dbReference type="FunCoup" id="L9L0K0">
    <property type="interactions" value="8"/>
</dbReference>
<dbReference type="PANTHER" id="PTHR35256:SF1">
    <property type="entry name" value="EXPRESSED SEQUENCE AI429214"/>
    <property type="match status" value="1"/>
</dbReference>
<dbReference type="InParanoid" id="L9L0K0"/>
<feature type="region of interest" description="Disordered" evidence="1">
    <location>
        <begin position="126"/>
        <end position="151"/>
    </location>
</feature>
<dbReference type="Proteomes" id="UP000011518">
    <property type="component" value="Unassembled WGS sequence"/>
</dbReference>
<gene>
    <name evidence="2" type="ORF">TREES_T100014593</name>
</gene>
<dbReference type="Pfam" id="PF15379">
    <property type="entry name" value="DUF4606"/>
    <property type="match status" value="1"/>
</dbReference>
<dbReference type="InterPro" id="IPR027932">
    <property type="entry name" value="DUF4606"/>
</dbReference>
<dbReference type="EMBL" id="KB320560">
    <property type="protein sequence ID" value="ELW68740.1"/>
    <property type="molecule type" value="Genomic_DNA"/>
</dbReference>
<accession>L9L0K0</accession>
<organism evidence="2 3">
    <name type="scientific">Tupaia chinensis</name>
    <name type="common">Chinese tree shrew</name>
    <name type="synonym">Tupaia belangeri chinensis</name>
    <dbReference type="NCBI Taxonomy" id="246437"/>
    <lineage>
        <taxon>Eukaryota</taxon>
        <taxon>Metazoa</taxon>
        <taxon>Chordata</taxon>
        <taxon>Craniata</taxon>
        <taxon>Vertebrata</taxon>
        <taxon>Euteleostomi</taxon>
        <taxon>Mammalia</taxon>
        <taxon>Eutheria</taxon>
        <taxon>Euarchontoglires</taxon>
        <taxon>Scandentia</taxon>
        <taxon>Tupaiidae</taxon>
        <taxon>Tupaia</taxon>
    </lineage>
</organism>
<evidence type="ECO:0000256" key="1">
    <source>
        <dbReference type="SAM" id="MobiDB-lite"/>
    </source>
</evidence>
<evidence type="ECO:0000313" key="2">
    <source>
        <dbReference type="EMBL" id="ELW68740.1"/>
    </source>
</evidence>
<name>L9L0K0_TUPCH</name>